<dbReference type="EMBL" id="WHUW01000006">
    <property type="protein sequence ID" value="KAF8444875.1"/>
    <property type="molecule type" value="Genomic_DNA"/>
</dbReference>
<sequence length="159" mass="18385">MSSTSSLSLTDFTASELPTTKWMRLIRPKMRLRVRAQHREFVSSAVKVDDRGLDGMNFLGRVQWPWNDDGRFPRPFFVDDEEFEIQIEKRSVLRYKCIRRTQRTSIDQIRTGDHCALSLYDGQLPAEMLEHGIRMGDITFTLRNEQSSGVNSSSSSTYS</sequence>
<dbReference type="AlphaFoldDB" id="A0AAD4C135"/>
<protein>
    <submittedName>
        <fullName evidence="1">Uncharacterized protein</fullName>
    </submittedName>
</protein>
<organism evidence="1 2">
    <name type="scientific">Boletus edulis BED1</name>
    <dbReference type="NCBI Taxonomy" id="1328754"/>
    <lineage>
        <taxon>Eukaryota</taxon>
        <taxon>Fungi</taxon>
        <taxon>Dikarya</taxon>
        <taxon>Basidiomycota</taxon>
        <taxon>Agaricomycotina</taxon>
        <taxon>Agaricomycetes</taxon>
        <taxon>Agaricomycetidae</taxon>
        <taxon>Boletales</taxon>
        <taxon>Boletineae</taxon>
        <taxon>Boletaceae</taxon>
        <taxon>Boletoideae</taxon>
        <taxon>Boletus</taxon>
    </lineage>
</organism>
<proteinExistence type="predicted"/>
<reference evidence="1" key="2">
    <citation type="journal article" date="2020" name="Nat. Commun.">
        <title>Large-scale genome sequencing of mycorrhizal fungi provides insights into the early evolution of symbiotic traits.</title>
        <authorList>
            <person name="Miyauchi S."/>
            <person name="Kiss E."/>
            <person name="Kuo A."/>
            <person name="Drula E."/>
            <person name="Kohler A."/>
            <person name="Sanchez-Garcia M."/>
            <person name="Morin E."/>
            <person name="Andreopoulos B."/>
            <person name="Barry K.W."/>
            <person name="Bonito G."/>
            <person name="Buee M."/>
            <person name="Carver A."/>
            <person name="Chen C."/>
            <person name="Cichocki N."/>
            <person name="Clum A."/>
            <person name="Culley D."/>
            <person name="Crous P.W."/>
            <person name="Fauchery L."/>
            <person name="Girlanda M."/>
            <person name="Hayes R.D."/>
            <person name="Keri Z."/>
            <person name="LaButti K."/>
            <person name="Lipzen A."/>
            <person name="Lombard V."/>
            <person name="Magnuson J."/>
            <person name="Maillard F."/>
            <person name="Murat C."/>
            <person name="Nolan M."/>
            <person name="Ohm R.A."/>
            <person name="Pangilinan J."/>
            <person name="Pereira M.F."/>
            <person name="Perotto S."/>
            <person name="Peter M."/>
            <person name="Pfister S."/>
            <person name="Riley R."/>
            <person name="Sitrit Y."/>
            <person name="Stielow J.B."/>
            <person name="Szollosi G."/>
            <person name="Zifcakova L."/>
            <person name="Stursova M."/>
            <person name="Spatafora J.W."/>
            <person name="Tedersoo L."/>
            <person name="Vaario L.M."/>
            <person name="Yamada A."/>
            <person name="Yan M."/>
            <person name="Wang P."/>
            <person name="Xu J."/>
            <person name="Bruns T."/>
            <person name="Baldrian P."/>
            <person name="Vilgalys R."/>
            <person name="Dunand C."/>
            <person name="Henrissat B."/>
            <person name="Grigoriev I.V."/>
            <person name="Hibbett D."/>
            <person name="Nagy L.G."/>
            <person name="Martin F.M."/>
        </authorList>
    </citation>
    <scope>NUCLEOTIDE SEQUENCE</scope>
    <source>
        <strain evidence="1">BED1</strain>
    </source>
</reference>
<dbReference type="Proteomes" id="UP001194468">
    <property type="component" value="Unassembled WGS sequence"/>
</dbReference>
<comment type="caution">
    <text evidence="1">The sequence shown here is derived from an EMBL/GenBank/DDBJ whole genome shotgun (WGS) entry which is preliminary data.</text>
</comment>
<gene>
    <name evidence="1" type="ORF">L210DRAFT_943580</name>
</gene>
<name>A0AAD4C135_BOLED</name>
<accession>A0AAD4C135</accession>
<reference evidence="1" key="1">
    <citation type="submission" date="2019-10" db="EMBL/GenBank/DDBJ databases">
        <authorList>
            <consortium name="DOE Joint Genome Institute"/>
            <person name="Kuo A."/>
            <person name="Miyauchi S."/>
            <person name="Kiss E."/>
            <person name="Drula E."/>
            <person name="Kohler A."/>
            <person name="Sanchez-Garcia M."/>
            <person name="Andreopoulos B."/>
            <person name="Barry K.W."/>
            <person name="Bonito G."/>
            <person name="Buee M."/>
            <person name="Carver A."/>
            <person name="Chen C."/>
            <person name="Cichocki N."/>
            <person name="Clum A."/>
            <person name="Culley D."/>
            <person name="Crous P.W."/>
            <person name="Fauchery L."/>
            <person name="Girlanda M."/>
            <person name="Hayes R."/>
            <person name="Keri Z."/>
            <person name="LaButti K."/>
            <person name="Lipzen A."/>
            <person name="Lombard V."/>
            <person name="Magnuson J."/>
            <person name="Maillard F."/>
            <person name="Morin E."/>
            <person name="Murat C."/>
            <person name="Nolan M."/>
            <person name="Ohm R."/>
            <person name="Pangilinan J."/>
            <person name="Pereira M."/>
            <person name="Perotto S."/>
            <person name="Peter M."/>
            <person name="Riley R."/>
            <person name="Sitrit Y."/>
            <person name="Stielow B."/>
            <person name="Szollosi G."/>
            <person name="Zifcakova L."/>
            <person name="Stursova M."/>
            <person name="Spatafora J.W."/>
            <person name="Tedersoo L."/>
            <person name="Vaario L.-M."/>
            <person name="Yamada A."/>
            <person name="Yan M."/>
            <person name="Wang P."/>
            <person name="Xu J."/>
            <person name="Bruns T."/>
            <person name="Baldrian P."/>
            <person name="Vilgalys R."/>
            <person name="Henrissat B."/>
            <person name="Grigoriev I.V."/>
            <person name="Hibbett D."/>
            <person name="Nagy L.G."/>
            <person name="Martin F.M."/>
        </authorList>
    </citation>
    <scope>NUCLEOTIDE SEQUENCE</scope>
    <source>
        <strain evidence="1">BED1</strain>
    </source>
</reference>
<keyword evidence="2" id="KW-1185">Reference proteome</keyword>
<evidence type="ECO:0000313" key="2">
    <source>
        <dbReference type="Proteomes" id="UP001194468"/>
    </source>
</evidence>
<evidence type="ECO:0000313" key="1">
    <source>
        <dbReference type="EMBL" id="KAF8444875.1"/>
    </source>
</evidence>